<evidence type="ECO:0000313" key="4">
    <source>
        <dbReference type="Proteomes" id="UP001183648"/>
    </source>
</evidence>
<reference evidence="3 4" key="1">
    <citation type="submission" date="2023-07" db="EMBL/GenBank/DDBJ databases">
        <title>Sequencing the genomes of 1000 actinobacteria strains.</title>
        <authorList>
            <person name="Klenk H.-P."/>
        </authorList>
    </citation>
    <scope>NUCLEOTIDE SEQUENCE [LARGE SCALE GENOMIC DNA]</scope>
    <source>
        <strain evidence="3 4">DSM 19426</strain>
    </source>
</reference>
<evidence type="ECO:0000313" key="3">
    <source>
        <dbReference type="EMBL" id="MDR7360538.1"/>
    </source>
</evidence>
<dbReference type="Pfam" id="PF07811">
    <property type="entry name" value="TadE"/>
    <property type="match status" value="1"/>
</dbReference>
<proteinExistence type="predicted"/>
<keyword evidence="1" id="KW-1133">Transmembrane helix</keyword>
<sequence>MAVEFALVVPLLLLIVFGIIQYGLYFFSMQGGSAAARDAARAASVGKMATCAEFVPWVKARVGSANFGDVIDVKREYPDGTGIGKLVKVTVSFDSLNLHFPLIPVPGDGEVSTVADTRVEFEPTTPEECS</sequence>
<dbReference type="Proteomes" id="UP001183648">
    <property type="component" value="Unassembled WGS sequence"/>
</dbReference>
<protein>
    <recommendedName>
        <fullName evidence="2">TadE-like domain-containing protein</fullName>
    </recommendedName>
</protein>
<gene>
    <name evidence="3" type="ORF">J2S63_000091</name>
</gene>
<dbReference type="EMBL" id="JAVDYG010000001">
    <property type="protein sequence ID" value="MDR7360538.1"/>
    <property type="molecule type" value="Genomic_DNA"/>
</dbReference>
<keyword evidence="1" id="KW-0812">Transmembrane</keyword>
<keyword evidence="1" id="KW-0472">Membrane</keyword>
<evidence type="ECO:0000256" key="1">
    <source>
        <dbReference type="SAM" id="Phobius"/>
    </source>
</evidence>
<comment type="caution">
    <text evidence="3">The sequence shown here is derived from an EMBL/GenBank/DDBJ whole genome shotgun (WGS) entry which is preliminary data.</text>
</comment>
<feature type="domain" description="TadE-like" evidence="2">
    <location>
        <begin position="2"/>
        <end position="41"/>
    </location>
</feature>
<accession>A0ABU2BS39</accession>
<feature type="transmembrane region" description="Helical" evidence="1">
    <location>
        <begin position="6"/>
        <end position="27"/>
    </location>
</feature>
<dbReference type="InterPro" id="IPR012495">
    <property type="entry name" value="TadE-like_dom"/>
</dbReference>
<keyword evidence="4" id="KW-1185">Reference proteome</keyword>
<organism evidence="3 4">
    <name type="scientific">Nocardioides marmoribigeumensis</name>
    <dbReference type="NCBI Taxonomy" id="433649"/>
    <lineage>
        <taxon>Bacteria</taxon>
        <taxon>Bacillati</taxon>
        <taxon>Actinomycetota</taxon>
        <taxon>Actinomycetes</taxon>
        <taxon>Propionibacteriales</taxon>
        <taxon>Nocardioidaceae</taxon>
        <taxon>Nocardioides</taxon>
    </lineage>
</organism>
<dbReference type="RefSeq" id="WP_310297139.1">
    <property type="nucleotide sequence ID" value="NZ_BAAAPS010000006.1"/>
</dbReference>
<evidence type="ECO:0000259" key="2">
    <source>
        <dbReference type="Pfam" id="PF07811"/>
    </source>
</evidence>
<name>A0ABU2BS39_9ACTN</name>